<dbReference type="InterPro" id="IPR050861">
    <property type="entry name" value="Dihydroxyacetone_Kinase"/>
</dbReference>
<reference evidence="2 3" key="1">
    <citation type="submission" date="2017-09" db="EMBL/GenBank/DDBJ databases">
        <title>Bacterial strain isolated from the female urinary microbiota.</title>
        <authorList>
            <person name="Thomas-White K."/>
            <person name="Kumar N."/>
            <person name="Forster S."/>
            <person name="Putonti C."/>
            <person name="Lawley T."/>
            <person name="Wolfe A.J."/>
        </authorList>
    </citation>
    <scope>NUCLEOTIDE SEQUENCE [LARGE SCALE GENOMIC DNA]</scope>
    <source>
        <strain evidence="2 3">UMB0204</strain>
    </source>
</reference>
<dbReference type="GO" id="GO:0019563">
    <property type="term" value="P:glycerol catabolic process"/>
    <property type="evidence" value="ECO:0007669"/>
    <property type="project" value="TreeGrafter"/>
</dbReference>
<comment type="caution">
    <text evidence="2">The sequence shown here is derived from an EMBL/GenBank/DDBJ whole genome shotgun (WGS) entry which is preliminary data.</text>
</comment>
<dbReference type="InterPro" id="IPR004006">
    <property type="entry name" value="DhaK_dom"/>
</dbReference>
<dbReference type="Gene3D" id="3.30.1180.20">
    <property type="entry name" value="Dihydroxyacetone kinase, domain 2"/>
    <property type="match status" value="1"/>
</dbReference>
<sequence>MKRLVNNPEDIVEELIEGYTKAFDDVKVSELSGRVVARKNIDKDKVGIIIGGGSGHEPLFLGYVGEGFADACVIGHINTSPDPYAVYNAIKEVGSNKGVLLMYGNYTGDVLNFDMAQDMAIAEGYKVKSIQVTDDVVSADEKDGRRGIAGDIFVMKIAASAADLGYEFDEVYEVAQKANDLTASMGVALGAADDPRTGHEMFNLEQGQMEIGMGIHGEPGVRRGKIETLNEVVDEITDPLIKELDLKENDEVGVLINGLGATPYMDLFVMNKKLSEILEEKKIKVNRTFIGTCASTMNMPGQSITLIKLDEELKKLLNHPCDAPYFKIK</sequence>
<dbReference type="EMBL" id="PNHP01000003">
    <property type="protein sequence ID" value="PMC81466.1"/>
    <property type="molecule type" value="Genomic_DNA"/>
</dbReference>
<dbReference type="PROSITE" id="PS51481">
    <property type="entry name" value="DHAK"/>
    <property type="match status" value="1"/>
</dbReference>
<dbReference type="Gene3D" id="3.40.50.10440">
    <property type="entry name" value="Dihydroxyacetone kinase, domain 1"/>
    <property type="match status" value="1"/>
</dbReference>
<dbReference type="PANTHER" id="PTHR28629">
    <property type="entry name" value="TRIOKINASE/FMN CYCLASE"/>
    <property type="match status" value="1"/>
</dbReference>
<dbReference type="RefSeq" id="WP_102198031.1">
    <property type="nucleotide sequence ID" value="NZ_CAUPDS010000002.1"/>
</dbReference>
<evidence type="ECO:0000313" key="3">
    <source>
        <dbReference type="Proteomes" id="UP000235658"/>
    </source>
</evidence>
<feature type="domain" description="DhaK" evidence="1">
    <location>
        <begin position="7"/>
        <end position="326"/>
    </location>
</feature>
<dbReference type="AlphaFoldDB" id="A0A2N6UIM8"/>
<protein>
    <submittedName>
        <fullName evidence="2">Dihydroxyacetone kinase</fullName>
    </submittedName>
</protein>
<evidence type="ECO:0000313" key="2">
    <source>
        <dbReference type="EMBL" id="PMC81466.1"/>
    </source>
</evidence>
<proteinExistence type="predicted"/>
<dbReference type="GO" id="GO:0005829">
    <property type="term" value="C:cytosol"/>
    <property type="evidence" value="ECO:0007669"/>
    <property type="project" value="TreeGrafter"/>
</dbReference>
<dbReference type="GO" id="GO:0004371">
    <property type="term" value="F:glycerone kinase activity"/>
    <property type="evidence" value="ECO:0007669"/>
    <property type="project" value="InterPro"/>
</dbReference>
<keyword evidence="2" id="KW-0418">Kinase</keyword>
<name>A0A2N6UIM8_9FIRM</name>
<accession>A0A2N6UIM8</accession>
<dbReference type="FunFam" id="3.40.50.10440:FF:000001">
    <property type="entry name" value="Dihydroxyacetone kinase, DhaK subunit"/>
    <property type="match status" value="1"/>
</dbReference>
<keyword evidence="2" id="KW-0808">Transferase</keyword>
<evidence type="ECO:0000259" key="1">
    <source>
        <dbReference type="PROSITE" id="PS51481"/>
    </source>
</evidence>
<dbReference type="GeneID" id="84578617"/>
<dbReference type="SUPFAM" id="SSF82549">
    <property type="entry name" value="DAK1/DegV-like"/>
    <property type="match status" value="1"/>
</dbReference>
<dbReference type="Proteomes" id="UP000235658">
    <property type="component" value="Unassembled WGS sequence"/>
</dbReference>
<organism evidence="2 3">
    <name type="scientific">Anaerococcus hydrogenalis</name>
    <dbReference type="NCBI Taxonomy" id="33029"/>
    <lineage>
        <taxon>Bacteria</taxon>
        <taxon>Bacillati</taxon>
        <taxon>Bacillota</taxon>
        <taxon>Tissierellia</taxon>
        <taxon>Tissierellales</taxon>
        <taxon>Peptoniphilaceae</taxon>
        <taxon>Anaerococcus</taxon>
    </lineage>
</organism>
<dbReference type="Pfam" id="PF02733">
    <property type="entry name" value="Dak1"/>
    <property type="match status" value="1"/>
</dbReference>
<dbReference type="PANTHER" id="PTHR28629:SF4">
    <property type="entry name" value="TRIOKINASE_FMN CYCLASE"/>
    <property type="match status" value="1"/>
</dbReference>
<gene>
    <name evidence="2" type="ORF">CJ192_05410</name>
</gene>